<proteinExistence type="predicted"/>
<dbReference type="InterPro" id="IPR005002">
    <property type="entry name" value="PMM"/>
</dbReference>
<dbReference type="EMBL" id="CAJOAZ010032695">
    <property type="protein sequence ID" value="CAF4449531.1"/>
    <property type="molecule type" value="Genomic_DNA"/>
</dbReference>
<dbReference type="AlphaFoldDB" id="A0A820S9S0"/>
<gene>
    <name evidence="1" type="ORF">OXD698_LOCUS54311</name>
</gene>
<protein>
    <submittedName>
        <fullName evidence="1">Uncharacterized protein</fullName>
    </submittedName>
</protein>
<name>A0A820S9S0_9BILA</name>
<comment type="caution">
    <text evidence="1">The sequence shown here is derived from an EMBL/GenBank/DDBJ whole genome shotgun (WGS) entry which is preliminary data.</text>
</comment>
<evidence type="ECO:0000313" key="1">
    <source>
        <dbReference type="EMBL" id="CAF4449531.1"/>
    </source>
</evidence>
<evidence type="ECO:0000313" key="2">
    <source>
        <dbReference type="Proteomes" id="UP000663844"/>
    </source>
</evidence>
<dbReference type="Pfam" id="PF03332">
    <property type="entry name" value="PMM"/>
    <property type="match status" value="1"/>
</dbReference>
<feature type="non-terminal residue" evidence="1">
    <location>
        <position position="33"/>
    </location>
</feature>
<dbReference type="GO" id="GO:0004615">
    <property type="term" value="F:phosphomannomutase activity"/>
    <property type="evidence" value="ECO:0007669"/>
    <property type="project" value="InterPro"/>
</dbReference>
<organism evidence="1 2">
    <name type="scientific">Adineta steineri</name>
    <dbReference type="NCBI Taxonomy" id="433720"/>
    <lineage>
        <taxon>Eukaryota</taxon>
        <taxon>Metazoa</taxon>
        <taxon>Spiralia</taxon>
        <taxon>Gnathifera</taxon>
        <taxon>Rotifera</taxon>
        <taxon>Eurotatoria</taxon>
        <taxon>Bdelloidea</taxon>
        <taxon>Adinetida</taxon>
        <taxon>Adinetidae</taxon>
        <taxon>Adineta</taxon>
    </lineage>
</organism>
<accession>A0A820S9S0</accession>
<dbReference type="InterPro" id="IPR023214">
    <property type="entry name" value="HAD_sf"/>
</dbReference>
<dbReference type="Proteomes" id="UP000663844">
    <property type="component" value="Unassembled WGS sequence"/>
</dbReference>
<dbReference type="Gene3D" id="3.40.50.1000">
    <property type="entry name" value="HAD superfamily/HAD-like"/>
    <property type="match status" value="1"/>
</dbReference>
<dbReference type="GO" id="GO:0009298">
    <property type="term" value="P:GDP-mannose biosynthetic process"/>
    <property type="evidence" value="ECO:0007669"/>
    <property type="project" value="InterPro"/>
</dbReference>
<reference evidence="1" key="1">
    <citation type="submission" date="2021-02" db="EMBL/GenBank/DDBJ databases">
        <authorList>
            <person name="Nowell W R."/>
        </authorList>
    </citation>
    <scope>NUCLEOTIDE SEQUENCE</scope>
</reference>
<sequence>MDAYLQEIRKKCLIGLVGGSDIVKIAEQIGGTK</sequence>